<feature type="region of interest" description="Disordered" evidence="1">
    <location>
        <begin position="199"/>
        <end position="228"/>
    </location>
</feature>
<dbReference type="EMBL" id="BGZK01000541">
    <property type="protein sequence ID" value="GBP49313.1"/>
    <property type="molecule type" value="Genomic_DNA"/>
</dbReference>
<keyword evidence="3" id="KW-1185">Reference proteome</keyword>
<feature type="compositionally biased region" description="Basic and acidic residues" evidence="1">
    <location>
        <begin position="150"/>
        <end position="169"/>
    </location>
</feature>
<gene>
    <name evidence="2" type="ORF">EVAR_102256_1</name>
</gene>
<dbReference type="AlphaFoldDB" id="A0A4C1WE26"/>
<protein>
    <submittedName>
        <fullName evidence="2">Uncharacterized protein</fullName>
    </submittedName>
</protein>
<reference evidence="2 3" key="1">
    <citation type="journal article" date="2019" name="Commun. Biol.">
        <title>The bagworm genome reveals a unique fibroin gene that provides high tensile strength.</title>
        <authorList>
            <person name="Kono N."/>
            <person name="Nakamura H."/>
            <person name="Ohtoshi R."/>
            <person name="Tomita M."/>
            <person name="Numata K."/>
            <person name="Arakawa K."/>
        </authorList>
    </citation>
    <scope>NUCLEOTIDE SEQUENCE [LARGE SCALE GENOMIC DNA]</scope>
</reference>
<evidence type="ECO:0000256" key="1">
    <source>
        <dbReference type="SAM" id="MobiDB-lite"/>
    </source>
</evidence>
<dbReference type="Proteomes" id="UP000299102">
    <property type="component" value="Unassembled WGS sequence"/>
</dbReference>
<name>A0A4C1WE26_EUMVA</name>
<sequence length="228" mass="25960">MSFHRVRGRTWPVKPEGRRAENVKSLLYSGASADDILIHYKGLRKPQYLYSPELVNKIVDKLNLYMKYKWFEFNAHCNQNEPDMLKISRFLQEMNDQCGVTHRSKDGNARRKRTYVSDVLLTLTTDQNAGRDRAVKMDVKDASQVTASRSRIDRRDQRADPVDQRTPKKKECSLKIIPVEISGPLGRLETYALLDEGLTTTSSNETPAKNSATGKTRNIAESKVGQTV</sequence>
<dbReference type="OrthoDB" id="10066767at2759"/>
<proteinExistence type="predicted"/>
<feature type="compositionally biased region" description="Polar residues" evidence="1">
    <location>
        <begin position="199"/>
        <end position="216"/>
    </location>
</feature>
<evidence type="ECO:0000313" key="2">
    <source>
        <dbReference type="EMBL" id="GBP49313.1"/>
    </source>
</evidence>
<feature type="non-terminal residue" evidence="2">
    <location>
        <position position="228"/>
    </location>
</feature>
<evidence type="ECO:0000313" key="3">
    <source>
        <dbReference type="Proteomes" id="UP000299102"/>
    </source>
</evidence>
<feature type="region of interest" description="Disordered" evidence="1">
    <location>
        <begin position="143"/>
        <end position="169"/>
    </location>
</feature>
<comment type="caution">
    <text evidence="2">The sequence shown here is derived from an EMBL/GenBank/DDBJ whole genome shotgun (WGS) entry which is preliminary data.</text>
</comment>
<accession>A0A4C1WE26</accession>
<organism evidence="2 3">
    <name type="scientific">Eumeta variegata</name>
    <name type="common">Bagworm moth</name>
    <name type="synonym">Eumeta japonica</name>
    <dbReference type="NCBI Taxonomy" id="151549"/>
    <lineage>
        <taxon>Eukaryota</taxon>
        <taxon>Metazoa</taxon>
        <taxon>Ecdysozoa</taxon>
        <taxon>Arthropoda</taxon>
        <taxon>Hexapoda</taxon>
        <taxon>Insecta</taxon>
        <taxon>Pterygota</taxon>
        <taxon>Neoptera</taxon>
        <taxon>Endopterygota</taxon>
        <taxon>Lepidoptera</taxon>
        <taxon>Glossata</taxon>
        <taxon>Ditrysia</taxon>
        <taxon>Tineoidea</taxon>
        <taxon>Psychidae</taxon>
        <taxon>Oiketicinae</taxon>
        <taxon>Eumeta</taxon>
    </lineage>
</organism>